<dbReference type="HOGENOM" id="CLU_2015034_0_0_1"/>
<protein>
    <submittedName>
        <fullName evidence="2">Uncharacterized protein</fullName>
    </submittedName>
</protein>
<feature type="compositionally biased region" description="Basic and acidic residues" evidence="1">
    <location>
        <begin position="26"/>
        <end position="41"/>
    </location>
</feature>
<evidence type="ECO:0000256" key="1">
    <source>
        <dbReference type="SAM" id="MobiDB-lite"/>
    </source>
</evidence>
<reference evidence="3" key="2">
    <citation type="journal article" date="2013" name="PLoS Genet.">
        <title>Comparative genome structure, secondary metabolite, and effector coding capacity across Cochliobolus pathogens.</title>
        <authorList>
            <person name="Condon B.J."/>
            <person name="Leng Y."/>
            <person name="Wu D."/>
            <person name="Bushley K.E."/>
            <person name="Ohm R.A."/>
            <person name="Otillar R."/>
            <person name="Martin J."/>
            <person name="Schackwitz W."/>
            <person name="Grimwood J."/>
            <person name="MohdZainudin N."/>
            <person name="Xue C."/>
            <person name="Wang R."/>
            <person name="Manning V.A."/>
            <person name="Dhillon B."/>
            <person name="Tu Z.J."/>
            <person name="Steffenson B.J."/>
            <person name="Salamov A."/>
            <person name="Sun H."/>
            <person name="Lowry S."/>
            <person name="LaButti K."/>
            <person name="Han J."/>
            <person name="Copeland A."/>
            <person name="Lindquist E."/>
            <person name="Barry K."/>
            <person name="Schmutz J."/>
            <person name="Baker S.E."/>
            <person name="Ciuffetti L.M."/>
            <person name="Grigoriev I.V."/>
            <person name="Zhong S."/>
            <person name="Turgeon B.G."/>
        </authorList>
    </citation>
    <scope>NUCLEOTIDE SEQUENCE [LARGE SCALE GENOMIC DNA]</scope>
    <source>
        <strain evidence="3">C5 / ATCC 48332 / race O</strain>
    </source>
</reference>
<keyword evidence="3" id="KW-1185">Reference proteome</keyword>
<dbReference type="EMBL" id="KB445578">
    <property type="protein sequence ID" value="EMD90471.1"/>
    <property type="molecule type" value="Genomic_DNA"/>
</dbReference>
<reference evidence="2 3" key="1">
    <citation type="journal article" date="2012" name="PLoS Pathog.">
        <title>Diverse lifestyles and strategies of plant pathogenesis encoded in the genomes of eighteen Dothideomycetes fungi.</title>
        <authorList>
            <person name="Ohm R.A."/>
            <person name="Feau N."/>
            <person name="Henrissat B."/>
            <person name="Schoch C.L."/>
            <person name="Horwitz B.A."/>
            <person name="Barry K.W."/>
            <person name="Condon B.J."/>
            <person name="Copeland A.C."/>
            <person name="Dhillon B."/>
            <person name="Glaser F."/>
            <person name="Hesse C.N."/>
            <person name="Kosti I."/>
            <person name="LaButti K."/>
            <person name="Lindquist E.A."/>
            <person name="Lucas S."/>
            <person name="Salamov A.A."/>
            <person name="Bradshaw R.E."/>
            <person name="Ciuffetti L."/>
            <person name="Hamelin R.C."/>
            <person name="Kema G.H.J."/>
            <person name="Lawrence C."/>
            <person name="Scott J.A."/>
            <person name="Spatafora J.W."/>
            <person name="Turgeon B.G."/>
            <person name="de Wit P.J.G.M."/>
            <person name="Zhong S."/>
            <person name="Goodwin S.B."/>
            <person name="Grigoriev I.V."/>
        </authorList>
    </citation>
    <scope>NUCLEOTIDE SEQUENCE [LARGE SCALE GENOMIC DNA]</scope>
    <source>
        <strain evidence="3">C5 / ATCC 48332 / race O</strain>
    </source>
</reference>
<name>M2U9R0_COCH5</name>
<sequence length="123" mass="13785">MVYPCSLSAVDPEAAKQAALRSIKTLNRDRTELPRRKEAPKTLHPVTTASDEDELNLEDEPDQPRPTTPANPSELTEEEIVASYVARIEKVQAKQARDSAQQARIMRAARNLKSRPVVYNAYV</sequence>
<accession>M2U9R0</accession>
<organism evidence="2 3">
    <name type="scientific">Cochliobolus heterostrophus (strain C5 / ATCC 48332 / race O)</name>
    <name type="common">Southern corn leaf blight fungus</name>
    <name type="synonym">Bipolaris maydis</name>
    <dbReference type="NCBI Taxonomy" id="701091"/>
    <lineage>
        <taxon>Eukaryota</taxon>
        <taxon>Fungi</taxon>
        <taxon>Dikarya</taxon>
        <taxon>Ascomycota</taxon>
        <taxon>Pezizomycotina</taxon>
        <taxon>Dothideomycetes</taxon>
        <taxon>Pleosporomycetidae</taxon>
        <taxon>Pleosporales</taxon>
        <taxon>Pleosporineae</taxon>
        <taxon>Pleosporaceae</taxon>
        <taxon>Bipolaris</taxon>
    </lineage>
</organism>
<dbReference type="AlphaFoldDB" id="M2U9R0"/>
<feature type="region of interest" description="Disordered" evidence="1">
    <location>
        <begin position="26"/>
        <end position="76"/>
    </location>
</feature>
<gene>
    <name evidence="2" type="ORF">COCHEDRAFT_1157480</name>
</gene>
<dbReference type="Proteomes" id="UP000016936">
    <property type="component" value="Unassembled WGS sequence"/>
</dbReference>
<evidence type="ECO:0000313" key="2">
    <source>
        <dbReference type="EMBL" id="EMD90471.1"/>
    </source>
</evidence>
<proteinExistence type="predicted"/>
<feature type="compositionally biased region" description="Acidic residues" evidence="1">
    <location>
        <begin position="50"/>
        <end position="61"/>
    </location>
</feature>
<evidence type="ECO:0000313" key="3">
    <source>
        <dbReference type="Proteomes" id="UP000016936"/>
    </source>
</evidence>